<sequence length="120" mass="13502">MKNAALRKAFEIVDTLSLMSDLKENLLLMTDRRHAKKLRPKLKCLTFDFHVESTPEATMGEIRSQCSSTNSDVKIDDAMSIKKFKETPEDDLFHSTMVTFSFDQGTKTAKRNVALTGGAK</sequence>
<evidence type="ECO:0000313" key="1">
    <source>
        <dbReference type="Proteomes" id="UP000887565"/>
    </source>
</evidence>
<protein>
    <submittedName>
        <fullName evidence="2">Uncharacterized protein</fullName>
    </submittedName>
</protein>
<evidence type="ECO:0000313" key="2">
    <source>
        <dbReference type="WBParaSite" id="nRc.2.0.1.t02298-RA"/>
    </source>
</evidence>
<proteinExistence type="predicted"/>
<keyword evidence="1" id="KW-1185">Reference proteome</keyword>
<organism evidence="1 2">
    <name type="scientific">Romanomermis culicivorax</name>
    <name type="common">Nematode worm</name>
    <dbReference type="NCBI Taxonomy" id="13658"/>
    <lineage>
        <taxon>Eukaryota</taxon>
        <taxon>Metazoa</taxon>
        <taxon>Ecdysozoa</taxon>
        <taxon>Nematoda</taxon>
        <taxon>Enoplea</taxon>
        <taxon>Dorylaimia</taxon>
        <taxon>Mermithida</taxon>
        <taxon>Mermithoidea</taxon>
        <taxon>Mermithidae</taxon>
        <taxon>Romanomermis</taxon>
    </lineage>
</organism>
<dbReference type="Proteomes" id="UP000887565">
    <property type="component" value="Unplaced"/>
</dbReference>
<dbReference type="WBParaSite" id="nRc.2.0.1.t02298-RA">
    <property type="protein sequence ID" value="nRc.2.0.1.t02298-RA"/>
    <property type="gene ID" value="nRc.2.0.1.g02298"/>
</dbReference>
<name>A0A915HJZ3_ROMCU</name>
<reference evidence="2" key="1">
    <citation type="submission" date="2022-11" db="UniProtKB">
        <authorList>
            <consortium name="WormBaseParasite"/>
        </authorList>
    </citation>
    <scope>IDENTIFICATION</scope>
</reference>
<accession>A0A915HJZ3</accession>
<dbReference type="AlphaFoldDB" id="A0A915HJZ3"/>